<keyword evidence="3" id="KW-1185">Reference proteome</keyword>
<dbReference type="Proteomes" id="UP000799772">
    <property type="component" value="Unassembled WGS sequence"/>
</dbReference>
<accession>A0A9P4IMX9</accession>
<sequence>MSDAYKCFSYLKENSPRWLSDLSGLEKHVEDKQTEISQAEDCPAELITLPVRNGSVASIRERDISSGFRGAQSSTDRSTQSPEDSAHPSASRRRNVLIKRKKPSPSMLTDNMSGPPKFRTRSMIIVYYDAEIQKAFEKLVREIGNGRHLIRKAKMAAQAEAFSAGIDDDELDGIADDAVASSMRVMSFRRTTTAASRSNLACGDSSLNLSAFEQVDKALDKAQSLCERAAHQFLRDGDCRLETESAKEAFQNVLERSTEELALLELKEKTSSGKDSNTNATSQSSSTKLGEPQRSGDVSSSGVFANIEVDEDEEQMPVKLPTLRMTSRMGPRKGPN</sequence>
<evidence type="ECO:0000313" key="2">
    <source>
        <dbReference type="EMBL" id="KAF2102888.1"/>
    </source>
</evidence>
<feature type="compositionally biased region" description="Basic residues" evidence="1">
    <location>
        <begin position="90"/>
        <end position="103"/>
    </location>
</feature>
<dbReference type="OrthoDB" id="3886346at2759"/>
<evidence type="ECO:0000256" key="1">
    <source>
        <dbReference type="SAM" id="MobiDB-lite"/>
    </source>
</evidence>
<name>A0A9P4IMX9_9PEZI</name>
<proteinExistence type="predicted"/>
<protein>
    <submittedName>
        <fullName evidence="2">Uncharacterized protein</fullName>
    </submittedName>
</protein>
<gene>
    <name evidence="2" type="ORF">NA57DRAFT_71873</name>
</gene>
<organism evidence="2 3">
    <name type="scientific">Rhizodiscina lignyota</name>
    <dbReference type="NCBI Taxonomy" id="1504668"/>
    <lineage>
        <taxon>Eukaryota</taxon>
        <taxon>Fungi</taxon>
        <taxon>Dikarya</taxon>
        <taxon>Ascomycota</taxon>
        <taxon>Pezizomycotina</taxon>
        <taxon>Dothideomycetes</taxon>
        <taxon>Pleosporomycetidae</taxon>
        <taxon>Aulographales</taxon>
        <taxon>Rhizodiscinaceae</taxon>
        <taxon>Rhizodiscina</taxon>
    </lineage>
</organism>
<feature type="region of interest" description="Disordered" evidence="1">
    <location>
        <begin position="62"/>
        <end position="115"/>
    </location>
</feature>
<feature type="compositionally biased region" description="Polar residues" evidence="1">
    <location>
        <begin position="71"/>
        <end position="83"/>
    </location>
</feature>
<reference evidence="2" key="1">
    <citation type="journal article" date="2020" name="Stud. Mycol.">
        <title>101 Dothideomycetes genomes: a test case for predicting lifestyles and emergence of pathogens.</title>
        <authorList>
            <person name="Haridas S."/>
            <person name="Albert R."/>
            <person name="Binder M."/>
            <person name="Bloem J."/>
            <person name="Labutti K."/>
            <person name="Salamov A."/>
            <person name="Andreopoulos B."/>
            <person name="Baker S."/>
            <person name="Barry K."/>
            <person name="Bills G."/>
            <person name="Bluhm B."/>
            <person name="Cannon C."/>
            <person name="Castanera R."/>
            <person name="Culley D."/>
            <person name="Daum C."/>
            <person name="Ezra D."/>
            <person name="Gonzalez J."/>
            <person name="Henrissat B."/>
            <person name="Kuo A."/>
            <person name="Liang C."/>
            <person name="Lipzen A."/>
            <person name="Lutzoni F."/>
            <person name="Magnuson J."/>
            <person name="Mondo S."/>
            <person name="Nolan M."/>
            <person name="Ohm R."/>
            <person name="Pangilinan J."/>
            <person name="Park H.-J."/>
            <person name="Ramirez L."/>
            <person name="Alfaro M."/>
            <person name="Sun H."/>
            <person name="Tritt A."/>
            <person name="Yoshinaga Y."/>
            <person name="Zwiers L.-H."/>
            <person name="Turgeon B."/>
            <person name="Goodwin S."/>
            <person name="Spatafora J."/>
            <person name="Crous P."/>
            <person name="Grigoriev I."/>
        </authorList>
    </citation>
    <scope>NUCLEOTIDE SEQUENCE</scope>
    <source>
        <strain evidence="2">CBS 133067</strain>
    </source>
</reference>
<dbReference type="AlphaFoldDB" id="A0A9P4IMX9"/>
<feature type="region of interest" description="Disordered" evidence="1">
    <location>
        <begin position="268"/>
        <end position="336"/>
    </location>
</feature>
<evidence type="ECO:0000313" key="3">
    <source>
        <dbReference type="Proteomes" id="UP000799772"/>
    </source>
</evidence>
<dbReference type="EMBL" id="ML978122">
    <property type="protein sequence ID" value="KAF2102888.1"/>
    <property type="molecule type" value="Genomic_DNA"/>
</dbReference>
<feature type="compositionally biased region" description="Low complexity" evidence="1">
    <location>
        <begin position="276"/>
        <end position="287"/>
    </location>
</feature>
<comment type="caution">
    <text evidence="2">The sequence shown here is derived from an EMBL/GenBank/DDBJ whole genome shotgun (WGS) entry which is preliminary data.</text>
</comment>